<dbReference type="Proteomes" id="UP000799429">
    <property type="component" value="Unassembled WGS sequence"/>
</dbReference>
<keyword evidence="3" id="KW-1003">Cell membrane</keyword>
<evidence type="ECO:0000313" key="23">
    <source>
        <dbReference type="Proteomes" id="UP000799429"/>
    </source>
</evidence>
<dbReference type="GO" id="GO:0033573">
    <property type="term" value="C:high-affinity iron permease complex"/>
    <property type="evidence" value="ECO:0007669"/>
    <property type="project" value="TreeGrafter"/>
</dbReference>
<dbReference type="InterPro" id="IPR011707">
    <property type="entry name" value="Cu-oxidase-like_N"/>
</dbReference>
<evidence type="ECO:0000256" key="17">
    <source>
        <dbReference type="SAM" id="Phobius"/>
    </source>
</evidence>
<keyword evidence="4" id="KW-0410">Iron transport</keyword>
<dbReference type="InterPro" id="IPR008972">
    <property type="entry name" value="Cupredoxin"/>
</dbReference>
<keyword evidence="13" id="KW-0406">Ion transport</keyword>
<evidence type="ECO:0000256" key="15">
    <source>
        <dbReference type="ARBA" id="ARBA00023180"/>
    </source>
</evidence>
<dbReference type="PROSITE" id="PS00080">
    <property type="entry name" value="MULTICOPPER_OXIDASE2"/>
    <property type="match status" value="1"/>
</dbReference>
<organism evidence="22 23">
    <name type="scientific">Patellaria atrata CBS 101060</name>
    <dbReference type="NCBI Taxonomy" id="1346257"/>
    <lineage>
        <taxon>Eukaryota</taxon>
        <taxon>Fungi</taxon>
        <taxon>Dikarya</taxon>
        <taxon>Ascomycota</taxon>
        <taxon>Pezizomycotina</taxon>
        <taxon>Dothideomycetes</taxon>
        <taxon>Dothideomycetes incertae sedis</taxon>
        <taxon>Patellariales</taxon>
        <taxon>Patellariaceae</taxon>
        <taxon>Patellaria</taxon>
    </lineage>
</organism>
<dbReference type="Gene3D" id="2.60.40.420">
    <property type="entry name" value="Cupredoxins - blue copper proteins"/>
    <property type="match status" value="3"/>
</dbReference>
<keyword evidence="23" id="KW-1185">Reference proteome</keyword>
<dbReference type="PANTHER" id="PTHR11709">
    <property type="entry name" value="MULTI-COPPER OXIDASE"/>
    <property type="match status" value="1"/>
</dbReference>
<feature type="signal peptide" evidence="18">
    <location>
        <begin position="1"/>
        <end position="24"/>
    </location>
</feature>
<evidence type="ECO:0000256" key="2">
    <source>
        <dbReference type="ARBA" id="ARBA00022448"/>
    </source>
</evidence>
<feature type="domain" description="Plastocyanin-like" evidence="21">
    <location>
        <begin position="33"/>
        <end position="148"/>
    </location>
</feature>
<gene>
    <name evidence="22" type="ORF">M501DRAFT_1012901</name>
</gene>
<dbReference type="PANTHER" id="PTHR11709:SF361">
    <property type="entry name" value="IRON TRANSPORT MULTICOPPER OXIDASE FET3"/>
    <property type="match status" value="1"/>
</dbReference>
<evidence type="ECO:0000256" key="18">
    <source>
        <dbReference type="SAM" id="SignalP"/>
    </source>
</evidence>
<keyword evidence="15" id="KW-0325">Glycoprotein</keyword>
<evidence type="ECO:0000259" key="19">
    <source>
        <dbReference type="Pfam" id="PF00394"/>
    </source>
</evidence>
<proteinExistence type="inferred from homology"/>
<evidence type="ECO:0000256" key="6">
    <source>
        <dbReference type="ARBA" id="ARBA00022723"/>
    </source>
</evidence>
<reference evidence="22" key="1">
    <citation type="journal article" date="2020" name="Stud. Mycol.">
        <title>101 Dothideomycetes genomes: a test case for predicting lifestyles and emergence of pathogens.</title>
        <authorList>
            <person name="Haridas S."/>
            <person name="Albert R."/>
            <person name="Binder M."/>
            <person name="Bloem J."/>
            <person name="Labutti K."/>
            <person name="Salamov A."/>
            <person name="Andreopoulos B."/>
            <person name="Baker S."/>
            <person name="Barry K."/>
            <person name="Bills G."/>
            <person name="Bluhm B."/>
            <person name="Cannon C."/>
            <person name="Castanera R."/>
            <person name="Culley D."/>
            <person name="Daum C."/>
            <person name="Ezra D."/>
            <person name="Gonzalez J."/>
            <person name="Henrissat B."/>
            <person name="Kuo A."/>
            <person name="Liang C."/>
            <person name="Lipzen A."/>
            <person name="Lutzoni F."/>
            <person name="Magnuson J."/>
            <person name="Mondo S."/>
            <person name="Nolan M."/>
            <person name="Ohm R."/>
            <person name="Pangilinan J."/>
            <person name="Park H.-J."/>
            <person name="Ramirez L."/>
            <person name="Alfaro M."/>
            <person name="Sun H."/>
            <person name="Tritt A."/>
            <person name="Yoshinaga Y."/>
            <person name="Zwiers L.-H."/>
            <person name="Turgeon B."/>
            <person name="Goodwin S."/>
            <person name="Spatafora J."/>
            <person name="Crous P."/>
            <person name="Grigoriev I."/>
        </authorList>
    </citation>
    <scope>NUCLEOTIDE SEQUENCE</scope>
    <source>
        <strain evidence="22">CBS 101060</strain>
    </source>
</reference>
<evidence type="ECO:0000313" key="22">
    <source>
        <dbReference type="EMBL" id="KAF2843559.1"/>
    </source>
</evidence>
<comment type="caution">
    <text evidence="22">The sequence shown here is derived from an EMBL/GenBank/DDBJ whole genome shotgun (WGS) entry which is preliminary data.</text>
</comment>
<keyword evidence="8" id="KW-0677">Repeat</keyword>
<dbReference type="CDD" id="cd13877">
    <property type="entry name" value="CuRO_2_Fet3p_like"/>
    <property type="match status" value="1"/>
</dbReference>
<feature type="domain" description="Plastocyanin-like" evidence="19">
    <location>
        <begin position="158"/>
        <end position="304"/>
    </location>
</feature>
<dbReference type="FunFam" id="2.60.40.420:FF:000025">
    <property type="entry name" value="FET5p Multicopper oxidase"/>
    <property type="match status" value="1"/>
</dbReference>
<dbReference type="InterPro" id="IPR045087">
    <property type="entry name" value="Cu-oxidase_fam"/>
</dbReference>
<evidence type="ECO:0000256" key="12">
    <source>
        <dbReference type="ARBA" id="ARBA00023008"/>
    </source>
</evidence>
<dbReference type="AlphaFoldDB" id="A0A9P4SJS4"/>
<dbReference type="InterPro" id="IPR044130">
    <property type="entry name" value="CuRO_2_Fet3-like"/>
</dbReference>
<evidence type="ECO:0000256" key="7">
    <source>
        <dbReference type="ARBA" id="ARBA00022729"/>
    </source>
</evidence>
<evidence type="ECO:0000256" key="10">
    <source>
        <dbReference type="ARBA" id="ARBA00023002"/>
    </source>
</evidence>
<dbReference type="InterPro" id="IPR002355">
    <property type="entry name" value="Cu_oxidase_Cu_BS"/>
</dbReference>
<evidence type="ECO:0000256" key="5">
    <source>
        <dbReference type="ARBA" id="ARBA00022692"/>
    </source>
</evidence>
<dbReference type="GO" id="GO:0033215">
    <property type="term" value="P:reductive iron assimilation"/>
    <property type="evidence" value="ECO:0007669"/>
    <property type="project" value="TreeGrafter"/>
</dbReference>
<keyword evidence="14 17" id="KW-0472">Membrane</keyword>
<evidence type="ECO:0000256" key="1">
    <source>
        <dbReference type="ARBA" id="ARBA00010609"/>
    </source>
</evidence>
<evidence type="ECO:0000259" key="20">
    <source>
        <dbReference type="Pfam" id="PF07731"/>
    </source>
</evidence>
<keyword evidence="9 17" id="KW-1133">Transmembrane helix</keyword>
<evidence type="ECO:0000256" key="14">
    <source>
        <dbReference type="ARBA" id="ARBA00023136"/>
    </source>
</evidence>
<name>A0A9P4SJS4_9PEZI</name>
<dbReference type="GO" id="GO:0004322">
    <property type="term" value="F:ferroxidase activity"/>
    <property type="evidence" value="ECO:0007669"/>
    <property type="project" value="TreeGrafter"/>
</dbReference>
<evidence type="ECO:0000256" key="8">
    <source>
        <dbReference type="ARBA" id="ARBA00022737"/>
    </source>
</evidence>
<dbReference type="FunFam" id="2.60.40.420:FF:000024">
    <property type="entry name" value="FET5p Multicopper oxidase"/>
    <property type="match status" value="1"/>
</dbReference>
<dbReference type="OrthoDB" id="2121828at2759"/>
<keyword evidence="11" id="KW-0408">Iron</keyword>
<comment type="subcellular location">
    <subcellularLocation>
        <location evidence="16">Cell membrane</location>
        <topology evidence="16">Single-pass type I membrane protein</topology>
        <orientation evidence="16">Extracellular side</orientation>
    </subcellularLocation>
</comment>
<feature type="chain" id="PRO_5040479559" evidence="18">
    <location>
        <begin position="25"/>
        <end position="598"/>
    </location>
</feature>
<sequence>MAPSIRACLAPVFITSIFANLIHAATVTYDFNITWVQANPDTAFERKVIGINGQWPIPTITVNLGDRLVINVNNQIDQDTSLHFHGLFQKGTTHMDGPDGVTQCPIIPGSSFTYNFTVDQPGTYWYHSHSKGQYPDGLRGPFIVLDPENPFVDQFDEELVLTFSDWYHDQMPKLLADFMSVTNPTGAEPVPNSALMNDTQNLTIPVQPGKTYMFRMINMGAFAAQYVWFEGHTMRIVEVDGVYTEPTEADMIYMTAAQRYSVLVTTKNDTSANFAIVGSMDQDLFDAIPEGLNPNVTSYLLYNESKELPTPAFVDEFDPFDDMTLAPEDGLDLFDNVDYSFNLDLKMDNLGDGANYAFFNDITYVHTKVPTLFTALSSGKDAENVAIYGSNTNSFVLNKNDIVEIVLNNNDPGKHPFHLHGHNFQLVVRSEDEAGAYGNNATGLPRKPMRRDTVLVRPNGHIVLRFKADNPGIWLFHCHIEWHVASGLIATMIEAPRELQETLHVPEDHYAACRAAGVPTEGNAAGNTVDFLDLTGENKSPDLLPAGFTAKGIVALVFSVLAAFLGMAVIAWYGAAPITSGELAASQRRVEESSVVEK</sequence>
<dbReference type="InterPro" id="IPR001117">
    <property type="entry name" value="Cu-oxidase_2nd"/>
</dbReference>
<evidence type="ECO:0000256" key="13">
    <source>
        <dbReference type="ARBA" id="ARBA00023065"/>
    </source>
</evidence>
<keyword evidence="10" id="KW-0560">Oxidoreductase</keyword>
<dbReference type="GO" id="GO:0005507">
    <property type="term" value="F:copper ion binding"/>
    <property type="evidence" value="ECO:0007669"/>
    <property type="project" value="InterPro"/>
</dbReference>
<keyword evidence="12" id="KW-0186">Copper</keyword>
<dbReference type="EMBL" id="MU006089">
    <property type="protein sequence ID" value="KAF2843559.1"/>
    <property type="molecule type" value="Genomic_DNA"/>
</dbReference>
<evidence type="ECO:0000256" key="4">
    <source>
        <dbReference type="ARBA" id="ARBA00022496"/>
    </source>
</evidence>
<dbReference type="Pfam" id="PF07732">
    <property type="entry name" value="Cu-oxidase_3"/>
    <property type="match status" value="1"/>
</dbReference>
<evidence type="ECO:0000256" key="16">
    <source>
        <dbReference type="ARBA" id="ARBA00037814"/>
    </source>
</evidence>
<dbReference type="GO" id="GO:0010106">
    <property type="term" value="P:cellular response to iron ion starvation"/>
    <property type="evidence" value="ECO:0007669"/>
    <property type="project" value="TreeGrafter"/>
</dbReference>
<comment type="similarity">
    <text evidence="1">Belongs to the multicopper oxidase family.</text>
</comment>
<dbReference type="Pfam" id="PF07731">
    <property type="entry name" value="Cu-oxidase_2"/>
    <property type="match status" value="1"/>
</dbReference>
<evidence type="ECO:0000256" key="11">
    <source>
        <dbReference type="ARBA" id="ARBA00023004"/>
    </source>
</evidence>
<evidence type="ECO:0000259" key="21">
    <source>
        <dbReference type="Pfam" id="PF07732"/>
    </source>
</evidence>
<dbReference type="InterPro" id="IPR033138">
    <property type="entry name" value="Cu_oxidase_CS"/>
</dbReference>
<dbReference type="FunFam" id="2.60.40.420:FF:000022">
    <property type="entry name" value="FET5p Multicopper oxidase"/>
    <property type="match status" value="1"/>
</dbReference>
<keyword evidence="5 17" id="KW-0812">Transmembrane</keyword>
<evidence type="ECO:0000256" key="9">
    <source>
        <dbReference type="ARBA" id="ARBA00022989"/>
    </source>
</evidence>
<protein>
    <submittedName>
        <fullName evidence="22">Multicopper oxidase</fullName>
    </submittedName>
</protein>
<feature type="domain" description="Plastocyanin-like" evidence="20">
    <location>
        <begin position="365"/>
        <end position="497"/>
    </location>
</feature>
<accession>A0A9P4SJS4</accession>
<dbReference type="Pfam" id="PF00394">
    <property type="entry name" value="Cu-oxidase"/>
    <property type="match status" value="1"/>
</dbReference>
<dbReference type="CDD" id="cd13851">
    <property type="entry name" value="CuRO_1_Fet3p"/>
    <property type="match status" value="1"/>
</dbReference>
<keyword evidence="7 18" id="KW-0732">Signal</keyword>
<keyword evidence="2" id="KW-0813">Transport</keyword>
<feature type="transmembrane region" description="Helical" evidence="17">
    <location>
        <begin position="553"/>
        <end position="573"/>
    </location>
</feature>
<evidence type="ECO:0000256" key="3">
    <source>
        <dbReference type="ARBA" id="ARBA00022475"/>
    </source>
</evidence>
<dbReference type="SUPFAM" id="SSF49503">
    <property type="entry name" value="Cupredoxins"/>
    <property type="match status" value="3"/>
</dbReference>
<dbReference type="CDD" id="cd13899">
    <property type="entry name" value="CuRO_3_Fet3p"/>
    <property type="match status" value="1"/>
</dbReference>
<dbReference type="InterPro" id="IPR011706">
    <property type="entry name" value="Cu-oxidase_C"/>
</dbReference>
<keyword evidence="6" id="KW-0479">Metal-binding</keyword>
<dbReference type="PROSITE" id="PS00079">
    <property type="entry name" value="MULTICOPPER_OXIDASE1"/>
    <property type="match status" value="1"/>
</dbReference>